<evidence type="ECO:0000313" key="1">
    <source>
        <dbReference type="EMBL" id="JAH49546.1"/>
    </source>
</evidence>
<reference evidence="1" key="2">
    <citation type="journal article" date="2015" name="Fish Shellfish Immunol.">
        <title>Early steps in the European eel (Anguilla anguilla)-Vibrio vulnificus interaction in the gills: Role of the RtxA13 toxin.</title>
        <authorList>
            <person name="Callol A."/>
            <person name="Pajuelo D."/>
            <person name="Ebbesson L."/>
            <person name="Teles M."/>
            <person name="MacKenzie S."/>
            <person name="Amaro C."/>
        </authorList>
    </citation>
    <scope>NUCLEOTIDE SEQUENCE</scope>
</reference>
<dbReference type="AlphaFoldDB" id="A0A0E9T7C2"/>
<reference evidence="1" key="1">
    <citation type="submission" date="2014-11" db="EMBL/GenBank/DDBJ databases">
        <authorList>
            <person name="Amaro Gonzalez C."/>
        </authorList>
    </citation>
    <scope>NUCLEOTIDE SEQUENCE</scope>
</reference>
<protein>
    <submittedName>
        <fullName evidence="1">Uncharacterized protein</fullName>
    </submittedName>
</protein>
<organism evidence="1">
    <name type="scientific">Anguilla anguilla</name>
    <name type="common">European freshwater eel</name>
    <name type="synonym">Muraena anguilla</name>
    <dbReference type="NCBI Taxonomy" id="7936"/>
    <lineage>
        <taxon>Eukaryota</taxon>
        <taxon>Metazoa</taxon>
        <taxon>Chordata</taxon>
        <taxon>Craniata</taxon>
        <taxon>Vertebrata</taxon>
        <taxon>Euteleostomi</taxon>
        <taxon>Actinopterygii</taxon>
        <taxon>Neopterygii</taxon>
        <taxon>Teleostei</taxon>
        <taxon>Anguilliformes</taxon>
        <taxon>Anguillidae</taxon>
        <taxon>Anguilla</taxon>
    </lineage>
</organism>
<accession>A0A0E9T7C2</accession>
<sequence length="17" mass="2091">MRKELIKMQIIFLKGEI</sequence>
<dbReference type="EMBL" id="GBXM01059031">
    <property type="protein sequence ID" value="JAH49546.1"/>
    <property type="molecule type" value="Transcribed_RNA"/>
</dbReference>
<name>A0A0E9T7C2_ANGAN</name>
<proteinExistence type="predicted"/>